<feature type="region of interest" description="Disordered" evidence="1">
    <location>
        <begin position="165"/>
        <end position="194"/>
    </location>
</feature>
<dbReference type="EMBL" id="ML179070">
    <property type="protein sequence ID" value="THV03088.1"/>
    <property type="molecule type" value="Genomic_DNA"/>
</dbReference>
<evidence type="ECO:0000313" key="3">
    <source>
        <dbReference type="EMBL" id="THV03088.1"/>
    </source>
</evidence>
<dbReference type="AlphaFoldDB" id="A0A4S8MJZ1"/>
<feature type="domain" description="Myb/SANT-like" evidence="2">
    <location>
        <begin position="30"/>
        <end position="126"/>
    </location>
</feature>
<evidence type="ECO:0000313" key="4">
    <source>
        <dbReference type="Proteomes" id="UP000297245"/>
    </source>
</evidence>
<organism evidence="3 4">
    <name type="scientific">Dendrothele bispora (strain CBS 962.96)</name>
    <dbReference type="NCBI Taxonomy" id="1314807"/>
    <lineage>
        <taxon>Eukaryota</taxon>
        <taxon>Fungi</taxon>
        <taxon>Dikarya</taxon>
        <taxon>Basidiomycota</taxon>
        <taxon>Agaricomycotina</taxon>
        <taxon>Agaricomycetes</taxon>
        <taxon>Agaricomycetidae</taxon>
        <taxon>Agaricales</taxon>
        <taxon>Agaricales incertae sedis</taxon>
        <taxon>Dendrothele</taxon>
    </lineage>
</organism>
<feature type="compositionally biased region" description="Polar residues" evidence="1">
    <location>
        <begin position="1"/>
        <end position="10"/>
    </location>
</feature>
<name>A0A4S8MJZ1_DENBC</name>
<reference evidence="3 4" key="1">
    <citation type="journal article" date="2019" name="Nat. Ecol. Evol.">
        <title>Megaphylogeny resolves global patterns of mushroom evolution.</title>
        <authorList>
            <person name="Varga T."/>
            <person name="Krizsan K."/>
            <person name="Foldi C."/>
            <person name="Dima B."/>
            <person name="Sanchez-Garcia M."/>
            <person name="Sanchez-Ramirez S."/>
            <person name="Szollosi G.J."/>
            <person name="Szarkandi J.G."/>
            <person name="Papp V."/>
            <person name="Albert L."/>
            <person name="Andreopoulos W."/>
            <person name="Angelini C."/>
            <person name="Antonin V."/>
            <person name="Barry K.W."/>
            <person name="Bougher N.L."/>
            <person name="Buchanan P."/>
            <person name="Buyck B."/>
            <person name="Bense V."/>
            <person name="Catcheside P."/>
            <person name="Chovatia M."/>
            <person name="Cooper J."/>
            <person name="Damon W."/>
            <person name="Desjardin D."/>
            <person name="Finy P."/>
            <person name="Geml J."/>
            <person name="Haridas S."/>
            <person name="Hughes K."/>
            <person name="Justo A."/>
            <person name="Karasinski D."/>
            <person name="Kautmanova I."/>
            <person name="Kiss B."/>
            <person name="Kocsube S."/>
            <person name="Kotiranta H."/>
            <person name="LaButti K.M."/>
            <person name="Lechner B.E."/>
            <person name="Liimatainen K."/>
            <person name="Lipzen A."/>
            <person name="Lukacs Z."/>
            <person name="Mihaltcheva S."/>
            <person name="Morgado L.N."/>
            <person name="Niskanen T."/>
            <person name="Noordeloos M.E."/>
            <person name="Ohm R.A."/>
            <person name="Ortiz-Santana B."/>
            <person name="Ovrebo C."/>
            <person name="Racz N."/>
            <person name="Riley R."/>
            <person name="Savchenko A."/>
            <person name="Shiryaev A."/>
            <person name="Soop K."/>
            <person name="Spirin V."/>
            <person name="Szebenyi C."/>
            <person name="Tomsovsky M."/>
            <person name="Tulloss R.E."/>
            <person name="Uehling J."/>
            <person name="Grigoriev I.V."/>
            <person name="Vagvolgyi C."/>
            <person name="Papp T."/>
            <person name="Martin F.M."/>
            <person name="Miettinen O."/>
            <person name="Hibbett D.S."/>
            <person name="Nagy L.G."/>
        </authorList>
    </citation>
    <scope>NUCLEOTIDE SEQUENCE [LARGE SCALE GENOMIC DNA]</scope>
    <source>
        <strain evidence="3 4">CBS 962.96</strain>
    </source>
</reference>
<evidence type="ECO:0000259" key="2">
    <source>
        <dbReference type="Pfam" id="PF12776"/>
    </source>
</evidence>
<accession>A0A4S8MJZ1</accession>
<gene>
    <name evidence="3" type="ORF">K435DRAFT_652002</name>
</gene>
<dbReference type="Pfam" id="PF12776">
    <property type="entry name" value="Myb_DNA-bind_3"/>
    <property type="match status" value="1"/>
</dbReference>
<feature type="region of interest" description="Disordered" evidence="1">
    <location>
        <begin position="1"/>
        <end position="32"/>
    </location>
</feature>
<dbReference type="OrthoDB" id="2930561at2759"/>
<evidence type="ECO:0000256" key="1">
    <source>
        <dbReference type="SAM" id="MobiDB-lite"/>
    </source>
</evidence>
<keyword evidence="4" id="KW-1185">Reference proteome</keyword>
<dbReference type="Proteomes" id="UP000297245">
    <property type="component" value="Unassembled WGS sequence"/>
</dbReference>
<feature type="compositionally biased region" description="Low complexity" evidence="1">
    <location>
        <begin position="179"/>
        <end position="190"/>
    </location>
</feature>
<proteinExistence type="predicted"/>
<protein>
    <recommendedName>
        <fullName evidence="2">Myb/SANT-like domain-containing protein</fullName>
    </recommendedName>
</protein>
<sequence>MASAQSSDQAGSVPKTRTRKKPPKPGGNAKWTDTDITRFLDYLTEHHSKAGNGGNFTATIFKDAADHMAQFDYEGGMKDMKACRNKWGQLKGTCEVILEIKNQSGWTWSDDTGATIGVENSDLWEKFVKKKPAAKPFRNKGWKFFHSVHNLLPTAVKGTNVFRPTQGTQGLNNGVDPVQSEGASSSSEQQVHSQDIALEVGTGSEEDSGVTVSDVPQEREGSLPWDMELLDNDMVQNNVNSLVCNCRLYGSKSHEKYLTA</sequence>
<dbReference type="InterPro" id="IPR024752">
    <property type="entry name" value="Myb/SANT-like_dom"/>
</dbReference>